<evidence type="ECO:0000313" key="3">
    <source>
        <dbReference type="Proteomes" id="UP000053263"/>
    </source>
</evidence>
<dbReference type="Proteomes" id="UP000053263">
    <property type="component" value="Unassembled WGS sequence"/>
</dbReference>
<gene>
    <name evidence="2" type="ORF">PLICRDRAFT_78107</name>
</gene>
<evidence type="ECO:0000313" key="2">
    <source>
        <dbReference type="EMBL" id="KII85006.1"/>
    </source>
</evidence>
<feature type="non-terminal residue" evidence="2">
    <location>
        <position position="563"/>
    </location>
</feature>
<sequence length="563" mass="64072">WTMPEFLYRLFEHANQGADFARTRRHAACVERFLGGRTKYTPSDIVDLWMKHPDGALDKYHDEYSLMYSTTTSFLDIKSVRPALTAFAAQRVEKCLVKEAEMAVKASSGLHASGVLPLAWHYMMKIAQREPRKREGKVAAVRKSRPVEGVCTHALSELIFCRSDRARLLPISRGLLYFASSAPVDLFAYNSRIGAMPAYSTVYNTARDLADQEAAVTRTLGNNPAKWGILRLDNVQNYHRQRDLRIGRENKMVIGIAATWIEAEGIDMRATDLEDKRQRIAENKRKDVTVEQLMSFIDQEHIEVISILQWLHTLVHNIPELAHLKEHVSLLYRTRAAINRLPVQQTPVHPLATSGRNETVTTELKAALLDFFSQLGVTDANYLHRLLAVGGDGLTFEKLLQMKRYLQSHGDAFKSFELLEVVLELWHTRWTDLSRIFETHWGSNTSSNPATLSHSARKIGRAPPSSLKKVDFYPSSQLVYLVLDVRMLDCWRIHYGQTDLFAYFKTLKETGTLPPFEDLEVAARTLHRAYSSNRAYHRVISDASGQDKWSAKIPLGSPWKAPI</sequence>
<dbReference type="OrthoDB" id="3256296at2759"/>
<name>A0A0C9SL77_PLICR</name>
<dbReference type="AlphaFoldDB" id="A0A0C9SL77"/>
<dbReference type="InterPro" id="IPR046496">
    <property type="entry name" value="DUF6589"/>
</dbReference>
<accession>A0A0C9SL77</accession>
<reference evidence="2 3" key="1">
    <citation type="submission" date="2014-06" db="EMBL/GenBank/DDBJ databases">
        <title>Evolutionary Origins and Diversification of the Mycorrhizal Mutualists.</title>
        <authorList>
            <consortium name="DOE Joint Genome Institute"/>
            <consortium name="Mycorrhizal Genomics Consortium"/>
            <person name="Kohler A."/>
            <person name="Kuo A."/>
            <person name="Nagy L.G."/>
            <person name="Floudas D."/>
            <person name="Copeland A."/>
            <person name="Barry K.W."/>
            <person name="Cichocki N."/>
            <person name="Veneault-Fourrey C."/>
            <person name="LaButti K."/>
            <person name="Lindquist E.A."/>
            <person name="Lipzen A."/>
            <person name="Lundell T."/>
            <person name="Morin E."/>
            <person name="Murat C."/>
            <person name="Riley R."/>
            <person name="Ohm R."/>
            <person name="Sun H."/>
            <person name="Tunlid A."/>
            <person name="Henrissat B."/>
            <person name="Grigoriev I.V."/>
            <person name="Hibbett D.S."/>
            <person name="Martin F."/>
        </authorList>
    </citation>
    <scope>NUCLEOTIDE SEQUENCE [LARGE SCALE GENOMIC DNA]</scope>
    <source>
        <strain evidence="2 3">FD-325 SS-3</strain>
    </source>
</reference>
<organism evidence="2 3">
    <name type="scientific">Plicaturopsis crispa FD-325 SS-3</name>
    <dbReference type="NCBI Taxonomy" id="944288"/>
    <lineage>
        <taxon>Eukaryota</taxon>
        <taxon>Fungi</taxon>
        <taxon>Dikarya</taxon>
        <taxon>Basidiomycota</taxon>
        <taxon>Agaricomycotina</taxon>
        <taxon>Agaricomycetes</taxon>
        <taxon>Agaricomycetidae</taxon>
        <taxon>Amylocorticiales</taxon>
        <taxon>Amylocorticiaceae</taxon>
        <taxon>Plicatura</taxon>
        <taxon>Plicaturopsis crispa</taxon>
    </lineage>
</organism>
<proteinExistence type="predicted"/>
<evidence type="ECO:0000259" key="1">
    <source>
        <dbReference type="Pfam" id="PF20231"/>
    </source>
</evidence>
<feature type="domain" description="DUF6589" evidence="1">
    <location>
        <begin position="283"/>
        <end position="539"/>
    </location>
</feature>
<protein>
    <recommendedName>
        <fullName evidence="1">DUF6589 domain-containing protein</fullName>
    </recommendedName>
</protein>
<keyword evidence="3" id="KW-1185">Reference proteome</keyword>
<dbReference type="Pfam" id="PF20231">
    <property type="entry name" value="DUF6589"/>
    <property type="match status" value="1"/>
</dbReference>
<dbReference type="EMBL" id="KN832568">
    <property type="protein sequence ID" value="KII85006.1"/>
    <property type="molecule type" value="Genomic_DNA"/>
</dbReference>
<feature type="non-terminal residue" evidence="2">
    <location>
        <position position="1"/>
    </location>
</feature>
<dbReference type="HOGENOM" id="CLU_019421_0_0_1"/>